<dbReference type="InterPro" id="IPR029787">
    <property type="entry name" value="Nucleotide_cyclase"/>
</dbReference>
<dbReference type="SMART" id="SM00267">
    <property type="entry name" value="GGDEF"/>
    <property type="match status" value="1"/>
</dbReference>
<dbReference type="PANTHER" id="PTHR44757">
    <property type="entry name" value="DIGUANYLATE CYCLASE DGCP"/>
    <property type="match status" value="1"/>
</dbReference>
<dbReference type="InterPro" id="IPR000014">
    <property type="entry name" value="PAS"/>
</dbReference>
<dbReference type="InterPro" id="IPR052155">
    <property type="entry name" value="Biofilm_reg_signaling"/>
</dbReference>
<dbReference type="EMBL" id="FOCP01000012">
    <property type="protein sequence ID" value="SEN27516.1"/>
    <property type="molecule type" value="Genomic_DNA"/>
</dbReference>
<dbReference type="Proteomes" id="UP000199459">
    <property type="component" value="Unassembled WGS sequence"/>
</dbReference>
<keyword evidence="1" id="KW-1133">Transmembrane helix</keyword>
<evidence type="ECO:0000259" key="3">
    <source>
        <dbReference type="PROSITE" id="PS50885"/>
    </source>
</evidence>
<dbReference type="InterPro" id="IPR000160">
    <property type="entry name" value="GGDEF_dom"/>
</dbReference>
<dbReference type="InterPro" id="IPR035965">
    <property type="entry name" value="PAS-like_dom_sf"/>
</dbReference>
<dbReference type="SUPFAM" id="SSF55073">
    <property type="entry name" value="Nucleotide cyclase"/>
    <property type="match status" value="1"/>
</dbReference>
<feature type="transmembrane region" description="Helical" evidence="1">
    <location>
        <begin position="12"/>
        <end position="32"/>
    </location>
</feature>
<dbReference type="PROSITE" id="PS50885">
    <property type="entry name" value="HAMP"/>
    <property type="match status" value="1"/>
</dbReference>
<evidence type="ECO:0000259" key="4">
    <source>
        <dbReference type="PROSITE" id="PS50887"/>
    </source>
</evidence>
<organism evidence="5 6">
    <name type="scientific">Nitrosomonas marina</name>
    <dbReference type="NCBI Taxonomy" id="917"/>
    <lineage>
        <taxon>Bacteria</taxon>
        <taxon>Pseudomonadati</taxon>
        <taxon>Pseudomonadota</taxon>
        <taxon>Betaproteobacteria</taxon>
        <taxon>Nitrosomonadales</taxon>
        <taxon>Nitrosomonadaceae</taxon>
        <taxon>Nitrosomonas</taxon>
    </lineage>
</organism>
<dbReference type="Gene3D" id="6.10.340.10">
    <property type="match status" value="1"/>
</dbReference>
<evidence type="ECO:0000313" key="6">
    <source>
        <dbReference type="Proteomes" id="UP000199459"/>
    </source>
</evidence>
<dbReference type="GO" id="GO:0007165">
    <property type="term" value="P:signal transduction"/>
    <property type="evidence" value="ECO:0007669"/>
    <property type="project" value="InterPro"/>
</dbReference>
<dbReference type="AlphaFoldDB" id="A0A1H8F7P6"/>
<gene>
    <name evidence="5" type="ORF">SAMN05216325_11227</name>
</gene>
<feature type="domain" description="PAS" evidence="2">
    <location>
        <begin position="230"/>
        <end position="271"/>
    </location>
</feature>
<dbReference type="STRING" id="917.SAMN05216326_10969"/>
<dbReference type="InterPro" id="IPR043128">
    <property type="entry name" value="Rev_trsase/Diguanyl_cyclase"/>
</dbReference>
<evidence type="ECO:0000259" key="2">
    <source>
        <dbReference type="PROSITE" id="PS50112"/>
    </source>
</evidence>
<dbReference type="Gene3D" id="3.30.450.20">
    <property type="entry name" value="PAS domain"/>
    <property type="match status" value="1"/>
</dbReference>
<dbReference type="NCBIfam" id="TIGR00229">
    <property type="entry name" value="sensory_box"/>
    <property type="match status" value="1"/>
</dbReference>
<dbReference type="Gene3D" id="3.30.70.270">
    <property type="match status" value="1"/>
</dbReference>
<keyword evidence="1" id="KW-0472">Membrane</keyword>
<dbReference type="PANTHER" id="PTHR44757:SF2">
    <property type="entry name" value="BIOFILM ARCHITECTURE MAINTENANCE PROTEIN MBAA"/>
    <property type="match status" value="1"/>
</dbReference>
<dbReference type="RefSeq" id="WP_090631960.1">
    <property type="nucleotide sequence ID" value="NZ_FOCP01000012.1"/>
</dbReference>
<feature type="domain" description="HAMP" evidence="3">
    <location>
        <begin position="164"/>
        <end position="218"/>
    </location>
</feature>
<dbReference type="GO" id="GO:0003824">
    <property type="term" value="F:catalytic activity"/>
    <property type="evidence" value="ECO:0007669"/>
    <property type="project" value="UniProtKB-ARBA"/>
</dbReference>
<dbReference type="PROSITE" id="PS50887">
    <property type="entry name" value="GGDEF"/>
    <property type="match status" value="1"/>
</dbReference>
<protein>
    <submittedName>
        <fullName evidence="5">PAS domain S-box-containing protein/diguanylate cyclase (GGDEF) domain-containing protein</fullName>
    </submittedName>
</protein>
<reference evidence="5 6" key="1">
    <citation type="submission" date="2016-10" db="EMBL/GenBank/DDBJ databases">
        <authorList>
            <person name="de Groot N.N."/>
        </authorList>
    </citation>
    <scope>NUCLEOTIDE SEQUENCE [LARGE SCALE GENOMIC DNA]</scope>
    <source>
        <strain evidence="5 6">Nm22</strain>
    </source>
</reference>
<evidence type="ECO:0000313" key="5">
    <source>
        <dbReference type="EMBL" id="SEN27516.1"/>
    </source>
</evidence>
<feature type="transmembrane region" description="Helical" evidence="1">
    <location>
        <begin position="144"/>
        <end position="162"/>
    </location>
</feature>
<dbReference type="PROSITE" id="PS50112">
    <property type="entry name" value="PAS"/>
    <property type="match status" value="1"/>
</dbReference>
<dbReference type="CDD" id="cd01949">
    <property type="entry name" value="GGDEF"/>
    <property type="match status" value="1"/>
</dbReference>
<dbReference type="FunFam" id="3.30.70.270:FF:000001">
    <property type="entry name" value="Diguanylate cyclase domain protein"/>
    <property type="match status" value="1"/>
</dbReference>
<name>A0A1H8F7P6_9PROT</name>
<dbReference type="GO" id="GO:0016020">
    <property type="term" value="C:membrane"/>
    <property type="evidence" value="ECO:0007669"/>
    <property type="project" value="InterPro"/>
</dbReference>
<sequence>MNNQLHLHITRIVTLAAILFVIIVSTAFLFYTRTVQQNMMEKSIEQLFLAVSNPARIAAFLGNKELATEIVENLSKNDIISAAILTSVSGLNIASSEPLPDSDNILFFSLPNPFDSTERVGEIRIHSNQQMLNQYVKNSTLKQVSILLALVLLVAVLMLNLMHRVLTTPIQSIAANLHRIKPGETGQLVCPQGHEHNEIGKLVADINMLLTSARCTIKQERKLRNQVENMERHFRLIFERASAGIFLLDKGLYLTSSNEAFQKIAGIVADERRKNMKHIYLPDLFYDSKIVHEMLRDIQKTGRQTACDLRLDVTINGEGRWLHCLFSTVQSDIEETMIEGLVIDVTERTFQMERILYESEHDPLTRLFNRRAGMQLLKIMLSKARKNNNLLILMLIDLDGFKAVNDNFGHDAGDSVLVEIANRMQMTIRKEDILIRMGGDEFIIAFAIKNFVRDEIDLFVDKLQSRFRMEIQINNFQKVTIGSSIGIAAFPHDGDNIETLITNADSAMYQSKRNGKNCASYYLAA</sequence>
<evidence type="ECO:0000256" key="1">
    <source>
        <dbReference type="SAM" id="Phobius"/>
    </source>
</evidence>
<dbReference type="Pfam" id="PF00990">
    <property type="entry name" value="GGDEF"/>
    <property type="match status" value="1"/>
</dbReference>
<dbReference type="SUPFAM" id="SSF55785">
    <property type="entry name" value="PYP-like sensor domain (PAS domain)"/>
    <property type="match status" value="1"/>
</dbReference>
<accession>A0A1H8F7P6</accession>
<feature type="domain" description="GGDEF" evidence="4">
    <location>
        <begin position="389"/>
        <end position="524"/>
    </location>
</feature>
<dbReference type="NCBIfam" id="TIGR00254">
    <property type="entry name" value="GGDEF"/>
    <property type="match status" value="1"/>
</dbReference>
<keyword evidence="1" id="KW-0812">Transmembrane</keyword>
<proteinExistence type="predicted"/>
<dbReference type="OrthoDB" id="8929028at2"/>
<dbReference type="InterPro" id="IPR003660">
    <property type="entry name" value="HAMP_dom"/>
</dbReference>